<evidence type="ECO:0000256" key="1">
    <source>
        <dbReference type="ARBA" id="ARBA00008764"/>
    </source>
</evidence>
<dbReference type="PROSITE" id="PS50240">
    <property type="entry name" value="TRYPSIN_DOM"/>
    <property type="match status" value="1"/>
</dbReference>
<dbReference type="EC" id="3.4.21.-" evidence="6"/>
<dbReference type="InterPro" id="IPR009003">
    <property type="entry name" value="Peptidase_S1_PA"/>
</dbReference>
<dbReference type="InterPro" id="IPR050966">
    <property type="entry name" value="Glutamyl_endopeptidase"/>
</dbReference>
<dbReference type="SUPFAM" id="SSF50494">
    <property type="entry name" value="Trypsin-like serine proteases"/>
    <property type="match status" value="1"/>
</dbReference>
<protein>
    <recommendedName>
        <fullName evidence="6">Serine protease</fullName>
        <ecNumber evidence="6">3.4.21.-</ecNumber>
    </recommendedName>
</protein>
<proteinExistence type="inferred from homology"/>
<dbReference type="Proteomes" id="UP001320420">
    <property type="component" value="Unassembled WGS sequence"/>
</dbReference>
<gene>
    <name evidence="8" type="ORF">SLS62_006557</name>
</gene>
<comment type="similarity">
    <text evidence="1 6">Belongs to the peptidase S1B family.</text>
</comment>
<dbReference type="PANTHER" id="PTHR15462:SF8">
    <property type="entry name" value="SERINE PROTEASE"/>
    <property type="match status" value="1"/>
</dbReference>
<dbReference type="GO" id="GO:0004252">
    <property type="term" value="F:serine-type endopeptidase activity"/>
    <property type="evidence" value="ECO:0007669"/>
    <property type="project" value="InterPro"/>
</dbReference>
<evidence type="ECO:0000313" key="8">
    <source>
        <dbReference type="EMBL" id="KAK7751472.1"/>
    </source>
</evidence>
<feature type="domain" description="Peptidase S1" evidence="7">
    <location>
        <begin position="85"/>
        <end position="306"/>
    </location>
</feature>
<dbReference type="Gene3D" id="2.40.10.10">
    <property type="entry name" value="Trypsin-like serine proteases"/>
    <property type="match status" value="2"/>
</dbReference>
<dbReference type="EMBL" id="JAKJXP020000049">
    <property type="protein sequence ID" value="KAK7751472.1"/>
    <property type="molecule type" value="Genomic_DNA"/>
</dbReference>
<keyword evidence="4 6" id="KW-0378">Hydrolase</keyword>
<dbReference type="InterPro" id="IPR001254">
    <property type="entry name" value="Trypsin_dom"/>
</dbReference>
<dbReference type="GO" id="GO:0006508">
    <property type="term" value="P:proteolysis"/>
    <property type="evidence" value="ECO:0007669"/>
    <property type="project" value="UniProtKB-KW"/>
</dbReference>
<dbReference type="PANTHER" id="PTHR15462">
    <property type="entry name" value="SERINE PROTEASE"/>
    <property type="match status" value="1"/>
</dbReference>
<dbReference type="Pfam" id="PF00089">
    <property type="entry name" value="Trypsin"/>
    <property type="match status" value="1"/>
</dbReference>
<reference evidence="8 9" key="1">
    <citation type="submission" date="2024-02" db="EMBL/GenBank/DDBJ databases">
        <title>De novo assembly and annotation of 12 fungi associated with fruit tree decline syndrome in Ontario, Canada.</title>
        <authorList>
            <person name="Sulman M."/>
            <person name="Ellouze W."/>
            <person name="Ilyukhin E."/>
        </authorList>
    </citation>
    <scope>NUCLEOTIDE SEQUENCE [LARGE SCALE GENOMIC DNA]</scope>
    <source>
        <strain evidence="8 9">M11/M66-122</strain>
    </source>
</reference>
<name>A0AAN9YR36_9PEZI</name>
<keyword evidence="3 6" id="KW-0732">Signal</keyword>
<evidence type="ECO:0000256" key="6">
    <source>
        <dbReference type="RuleBase" id="RU004296"/>
    </source>
</evidence>
<evidence type="ECO:0000313" key="9">
    <source>
        <dbReference type="Proteomes" id="UP001320420"/>
    </source>
</evidence>
<dbReference type="AlphaFoldDB" id="A0AAN9YR36"/>
<dbReference type="InterPro" id="IPR043504">
    <property type="entry name" value="Peptidase_S1_PA_chymotrypsin"/>
</dbReference>
<evidence type="ECO:0000256" key="5">
    <source>
        <dbReference type="ARBA" id="ARBA00022825"/>
    </source>
</evidence>
<keyword evidence="2 6" id="KW-0645">Protease</keyword>
<sequence>MVLLSRSSSLAVLALASSTLAAPSPVKREPEYRTLRGQLPDTVVVDWVGPQIQHITVTEEQLAQNNLTEAPPSQISPPTLSERGVFGADDRQLWPNTEYPYSAMGKLQWSNGVFCSGTLVGPRHVAAAKHCAPTDSSVSVRFSPNFYDTERAGGAYVTSIISLGGYSVENPNPTSCDWKEDWAVFILDSPLGNAQGYFGAKLIDDSLTGKPIFFNWGYPGDLANGARPYRSSGSTVQPSPYSCDAYGPYITDTDVAGGQSGGPFWIYEGDTRYLYAVCSGTSSANSIFSGGNNLLSTILSARNDYP</sequence>
<evidence type="ECO:0000256" key="4">
    <source>
        <dbReference type="ARBA" id="ARBA00022801"/>
    </source>
</evidence>
<evidence type="ECO:0000256" key="2">
    <source>
        <dbReference type="ARBA" id="ARBA00022670"/>
    </source>
</evidence>
<comment type="caution">
    <text evidence="8">The sequence shown here is derived from an EMBL/GenBank/DDBJ whole genome shotgun (WGS) entry which is preliminary data.</text>
</comment>
<dbReference type="InterPro" id="IPR008256">
    <property type="entry name" value="Peptidase_S1B"/>
</dbReference>
<dbReference type="PRINTS" id="PR00839">
    <property type="entry name" value="V8PROTEASE"/>
</dbReference>
<keyword evidence="5 6" id="KW-0720">Serine protease</keyword>
<evidence type="ECO:0000259" key="7">
    <source>
        <dbReference type="PROSITE" id="PS50240"/>
    </source>
</evidence>
<keyword evidence="9" id="KW-1185">Reference proteome</keyword>
<evidence type="ECO:0000256" key="3">
    <source>
        <dbReference type="ARBA" id="ARBA00022729"/>
    </source>
</evidence>
<feature type="chain" id="PRO_5042666566" description="Serine protease" evidence="6">
    <location>
        <begin position="22"/>
        <end position="306"/>
    </location>
</feature>
<feature type="signal peptide" evidence="6">
    <location>
        <begin position="1"/>
        <end position="21"/>
    </location>
</feature>
<organism evidence="8 9">
    <name type="scientific">Diatrype stigma</name>
    <dbReference type="NCBI Taxonomy" id="117547"/>
    <lineage>
        <taxon>Eukaryota</taxon>
        <taxon>Fungi</taxon>
        <taxon>Dikarya</taxon>
        <taxon>Ascomycota</taxon>
        <taxon>Pezizomycotina</taxon>
        <taxon>Sordariomycetes</taxon>
        <taxon>Xylariomycetidae</taxon>
        <taxon>Xylariales</taxon>
        <taxon>Diatrypaceae</taxon>
        <taxon>Diatrype</taxon>
    </lineage>
</organism>
<accession>A0AAN9YR36</accession>